<proteinExistence type="inferred from homology"/>
<dbReference type="Gene3D" id="1.20.120.1910">
    <property type="entry name" value="Cysteine-tRNA ligase, C-terminal anti-codon recognition domain"/>
    <property type="match status" value="1"/>
</dbReference>
<dbReference type="InterPro" id="IPR015803">
    <property type="entry name" value="Cys-tRNA-ligase"/>
</dbReference>
<dbReference type="GO" id="GO:0004817">
    <property type="term" value="F:cysteine-tRNA ligase activity"/>
    <property type="evidence" value="ECO:0007669"/>
    <property type="project" value="UniProtKB-UniRule"/>
</dbReference>
<keyword evidence="8 12" id="KW-0862">Zinc</keyword>
<gene>
    <name evidence="12" type="primary">cysS</name>
    <name evidence="14" type="ordered locus">Fleli_0965</name>
</gene>
<evidence type="ECO:0000259" key="13">
    <source>
        <dbReference type="SMART" id="SM00840"/>
    </source>
</evidence>
<evidence type="ECO:0000256" key="12">
    <source>
        <dbReference type="HAMAP-Rule" id="MF_00041"/>
    </source>
</evidence>
<dbReference type="CDD" id="cd00672">
    <property type="entry name" value="CysRS_core"/>
    <property type="match status" value="1"/>
</dbReference>
<dbReference type="STRING" id="880071.Fleli_0965"/>
<evidence type="ECO:0000256" key="7">
    <source>
        <dbReference type="ARBA" id="ARBA00022741"/>
    </source>
</evidence>
<dbReference type="InterPro" id="IPR024909">
    <property type="entry name" value="Cys-tRNA/MSH_ligase"/>
</dbReference>
<keyword evidence="7 12" id="KW-0547">Nucleotide-binding</keyword>
<protein>
    <recommendedName>
        <fullName evidence="12">Cysteine--tRNA ligase</fullName>
        <ecNumber evidence="12">6.1.1.16</ecNumber>
    </recommendedName>
    <alternativeName>
        <fullName evidence="12">Cysteinyl-tRNA synthetase</fullName>
        <shortName evidence="12">CysRS</shortName>
    </alternativeName>
</protein>
<keyword evidence="9 12" id="KW-0067">ATP-binding</keyword>
<dbReference type="HAMAP" id="MF_00041">
    <property type="entry name" value="Cys_tRNA_synth"/>
    <property type="match status" value="1"/>
</dbReference>
<comment type="subcellular location">
    <subcellularLocation>
        <location evidence="1 12">Cytoplasm</location>
    </subcellularLocation>
</comment>
<dbReference type="PANTHER" id="PTHR10890:SF3">
    <property type="entry name" value="CYSTEINE--TRNA LIGASE, CYTOPLASMIC"/>
    <property type="match status" value="1"/>
</dbReference>
<evidence type="ECO:0000256" key="3">
    <source>
        <dbReference type="ARBA" id="ARBA00011245"/>
    </source>
</evidence>
<comment type="cofactor">
    <cofactor evidence="12">
        <name>Zn(2+)</name>
        <dbReference type="ChEBI" id="CHEBI:29105"/>
    </cofactor>
    <text evidence="12">Binds 1 zinc ion per subunit.</text>
</comment>
<dbReference type="GO" id="GO:0006423">
    <property type="term" value="P:cysteinyl-tRNA aminoacylation"/>
    <property type="evidence" value="ECO:0007669"/>
    <property type="project" value="UniProtKB-UniRule"/>
</dbReference>
<dbReference type="KEGG" id="fli:Fleli_0965"/>
<dbReference type="eggNOG" id="COG0215">
    <property type="taxonomic scope" value="Bacteria"/>
</dbReference>
<comment type="similarity">
    <text evidence="2 12">Belongs to the class-I aminoacyl-tRNA synthetase family.</text>
</comment>
<dbReference type="InterPro" id="IPR032678">
    <property type="entry name" value="tRNA-synt_1_cat_dom"/>
</dbReference>
<dbReference type="EMBL" id="CP003345">
    <property type="protein sequence ID" value="AFM03417.1"/>
    <property type="molecule type" value="Genomic_DNA"/>
</dbReference>
<keyword evidence="6 12" id="KW-0479">Metal-binding</keyword>
<evidence type="ECO:0000256" key="10">
    <source>
        <dbReference type="ARBA" id="ARBA00022917"/>
    </source>
</evidence>
<dbReference type="GO" id="GO:0008270">
    <property type="term" value="F:zinc ion binding"/>
    <property type="evidence" value="ECO:0007669"/>
    <property type="project" value="UniProtKB-UniRule"/>
</dbReference>
<evidence type="ECO:0000256" key="2">
    <source>
        <dbReference type="ARBA" id="ARBA00005594"/>
    </source>
</evidence>
<dbReference type="HOGENOM" id="CLU_013528_0_1_10"/>
<keyword evidence="5 12" id="KW-0436">Ligase</keyword>
<dbReference type="InterPro" id="IPR015273">
    <property type="entry name" value="Cys-tRNA-synt_Ia_DALR"/>
</dbReference>
<evidence type="ECO:0000256" key="1">
    <source>
        <dbReference type="ARBA" id="ARBA00004496"/>
    </source>
</evidence>
<sequence>MNPEKDLLLYNTLTRKREKFEPIDAPFVGMYVCGPTVYNDVHLGNCRTFTFFDVVYRYLSYLGYKVRYVRNITDVGHLTGDSDEGDDKISKQARLEQIEPMEVVQRYTNGFHDVMLELGNIPPSIEPTATGHLIEQIEMVKQILENGFAYESNGSVYFDVVKYNESHNYGKLSGRNIEEQLEGQGTRKLDGQEEKKNNVDFAIWKNADPSHLMQWDTEWGKGFPGWHLECSVMSTKYLGEQFDIHGGGMDLQFPHHECEIAQAVATTGKEPVKYWLHSNMLTMNGTKMSKSLGNVIMPEELFTGNSELLTEAYSPMVFRFFMFQTHYRSTMDITDDALKAAKKGYFKLMNGIKNAKNLEYPSEVELNINQKHEDDINKSVTSVFRGINDDFNTAKSIAALFNLVKKINMLHAGQLDFSQISKESFDKLKSTLIDFTEQVLGIKEELPQGEKMLQMITTLVEMYKEAKEARNYEKVDYLRSKAKEIGIVFKDMKDRIDWAYEE</sequence>
<dbReference type="Proteomes" id="UP000006054">
    <property type="component" value="Chromosome"/>
</dbReference>
<dbReference type="EC" id="6.1.1.16" evidence="12"/>
<dbReference type="GO" id="GO:0005524">
    <property type="term" value="F:ATP binding"/>
    <property type="evidence" value="ECO:0007669"/>
    <property type="project" value="UniProtKB-UniRule"/>
</dbReference>
<dbReference type="Pfam" id="PF01406">
    <property type="entry name" value="tRNA-synt_1e"/>
    <property type="match status" value="1"/>
</dbReference>
<feature type="binding site" evidence="12">
    <location>
        <position position="290"/>
    </location>
    <ligand>
        <name>ATP</name>
        <dbReference type="ChEBI" id="CHEBI:30616"/>
    </ligand>
</feature>
<dbReference type="NCBIfam" id="TIGR00435">
    <property type="entry name" value="cysS"/>
    <property type="match status" value="1"/>
</dbReference>
<keyword evidence="10 12" id="KW-0648">Protein biosynthesis</keyword>
<dbReference type="Pfam" id="PF09190">
    <property type="entry name" value="DALR_2"/>
    <property type="match status" value="1"/>
</dbReference>
<evidence type="ECO:0000256" key="6">
    <source>
        <dbReference type="ARBA" id="ARBA00022723"/>
    </source>
</evidence>
<dbReference type="SUPFAM" id="SSF47323">
    <property type="entry name" value="Anticodon-binding domain of a subclass of class I aminoacyl-tRNA synthetases"/>
    <property type="match status" value="1"/>
</dbReference>
<evidence type="ECO:0000313" key="15">
    <source>
        <dbReference type="Proteomes" id="UP000006054"/>
    </source>
</evidence>
<feature type="binding site" evidence="12">
    <location>
        <position position="255"/>
    </location>
    <ligand>
        <name>Zn(2+)</name>
        <dbReference type="ChEBI" id="CHEBI:29105"/>
    </ligand>
</feature>
<feature type="short sequence motif" description="'HIGH' region" evidence="12">
    <location>
        <begin position="35"/>
        <end position="45"/>
    </location>
</feature>
<dbReference type="PRINTS" id="PR00983">
    <property type="entry name" value="TRNASYNTHCYS"/>
</dbReference>
<feature type="short sequence motif" description="'KMSKS' region" evidence="12">
    <location>
        <begin position="287"/>
        <end position="291"/>
    </location>
</feature>
<keyword evidence="11 12" id="KW-0030">Aminoacyl-tRNA synthetase</keyword>
<dbReference type="Gene3D" id="3.40.50.620">
    <property type="entry name" value="HUPs"/>
    <property type="match status" value="1"/>
</dbReference>
<comment type="catalytic activity">
    <reaction evidence="12">
        <text>tRNA(Cys) + L-cysteine + ATP = L-cysteinyl-tRNA(Cys) + AMP + diphosphate</text>
        <dbReference type="Rhea" id="RHEA:17773"/>
        <dbReference type="Rhea" id="RHEA-COMP:9661"/>
        <dbReference type="Rhea" id="RHEA-COMP:9679"/>
        <dbReference type="ChEBI" id="CHEBI:30616"/>
        <dbReference type="ChEBI" id="CHEBI:33019"/>
        <dbReference type="ChEBI" id="CHEBI:35235"/>
        <dbReference type="ChEBI" id="CHEBI:78442"/>
        <dbReference type="ChEBI" id="CHEBI:78517"/>
        <dbReference type="ChEBI" id="CHEBI:456215"/>
        <dbReference type="EC" id="6.1.1.16"/>
    </reaction>
</comment>
<comment type="subunit">
    <text evidence="3 12">Monomer.</text>
</comment>
<evidence type="ECO:0000256" key="5">
    <source>
        <dbReference type="ARBA" id="ARBA00022598"/>
    </source>
</evidence>
<dbReference type="OrthoDB" id="9815130at2"/>
<reference evidence="15" key="1">
    <citation type="submission" date="2012-06" db="EMBL/GenBank/DDBJ databases">
        <title>The complete genome of Flexibacter litoralis DSM 6794.</title>
        <authorList>
            <person name="Lucas S."/>
            <person name="Copeland A."/>
            <person name="Lapidus A."/>
            <person name="Glavina del Rio T."/>
            <person name="Dalin E."/>
            <person name="Tice H."/>
            <person name="Bruce D."/>
            <person name="Goodwin L."/>
            <person name="Pitluck S."/>
            <person name="Peters L."/>
            <person name="Ovchinnikova G."/>
            <person name="Lu M."/>
            <person name="Kyrpides N."/>
            <person name="Mavromatis K."/>
            <person name="Ivanova N."/>
            <person name="Brettin T."/>
            <person name="Detter J.C."/>
            <person name="Han C."/>
            <person name="Larimer F."/>
            <person name="Land M."/>
            <person name="Hauser L."/>
            <person name="Markowitz V."/>
            <person name="Cheng J.-F."/>
            <person name="Hugenholtz P."/>
            <person name="Woyke T."/>
            <person name="Wu D."/>
            <person name="Spring S."/>
            <person name="Lang E."/>
            <person name="Kopitz M."/>
            <person name="Brambilla E."/>
            <person name="Klenk H.-P."/>
            <person name="Eisen J.A."/>
        </authorList>
    </citation>
    <scope>NUCLEOTIDE SEQUENCE [LARGE SCALE GENOMIC DNA]</scope>
    <source>
        <strain evidence="15">ATCC 23117 / DSM 6794 / NBRC 15988 / NCIMB 1366 / Sio-4</strain>
    </source>
</reference>
<accession>I4AHI2</accession>
<dbReference type="PATRIC" id="fig|880071.3.peg.942"/>
<name>I4AHI2_BERLS</name>
<feature type="domain" description="Cysteinyl-tRNA synthetase class Ia DALR" evidence="13">
    <location>
        <begin position="382"/>
        <end position="453"/>
    </location>
</feature>
<feature type="binding site" evidence="12">
    <location>
        <position position="33"/>
    </location>
    <ligand>
        <name>Zn(2+)</name>
        <dbReference type="ChEBI" id="CHEBI:29105"/>
    </ligand>
</feature>
<dbReference type="InterPro" id="IPR009080">
    <property type="entry name" value="tRNAsynth_Ia_anticodon-bd"/>
</dbReference>
<evidence type="ECO:0000256" key="8">
    <source>
        <dbReference type="ARBA" id="ARBA00022833"/>
    </source>
</evidence>
<evidence type="ECO:0000256" key="11">
    <source>
        <dbReference type="ARBA" id="ARBA00023146"/>
    </source>
</evidence>
<dbReference type="GO" id="GO:0005829">
    <property type="term" value="C:cytosol"/>
    <property type="evidence" value="ECO:0007669"/>
    <property type="project" value="TreeGrafter"/>
</dbReference>
<organism evidence="14 15">
    <name type="scientific">Bernardetia litoralis (strain ATCC 23117 / DSM 6794 / NBRC 15988 / NCIMB 1366 / Fx l1 / Sio-4)</name>
    <name type="common">Flexibacter litoralis</name>
    <dbReference type="NCBI Taxonomy" id="880071"/>
    <lineage>
        <taxon>Bacteria</taxon>
        <taxon>Pseudomonadati</taxon>
        <taxon>Bacteroidota</taxon>
        <taxon>Cytophagia</taxon>
        <taxon>Cytophagales</taxon>
        <taxon>Bernardetiaceae</taxon>
        <taxon>Bernardetia</taxon>
    </lineage>
</organism>
<feature type="binding site" evidence="12">
    <location>
        <position position="259"/>
    </location>
    <ligand>
        <name>Zn(2+)</name>
        <dbReference type="ChEBI" id="CHEBI:29105"/>
    </ligand>
</feature>
<dbReference type="PANTHER" id="PTHR10890">
    <property type="entry name" value="CYSTEINYL-TRNA SYNTHETASE"/>
    <property type="match status" value="1"/>
</dbReference>
<keyword evidence="15" id="KW-1185">Reference proteome</keyword>
<dbReference type="SUPFAM" id="SSF52374">
    <property type="entry name" value="Nucleotidylyl transferase"/>
    <property type="match status" value="1"/>
</dbReference>
<evidence type="ECO:0000256" key="9">
    <source>
        <dbReference type="ARBA" id="ARBA00022840"/>
    </source>
</evidence>
<dbReference type="AlphaFoldDB" id="I4AHI2"/>
<dbReference type="RefSeq" id="WP_014796875.1">
    <property type="nucleotide sequence ID" value="NC_018018.1"/>
</dbReference>
<evidence type="ECO:0000256" key="4">
    <source>
        <dbReference type="ARBA" id="ARBA00022490"/>
    </source>
</evidence>
<evidence type="ECO:0000313" key="14">
    <source>
        <dbReference type="EMBL" id="AFM03417.1"/>
    </source>
</evidence>
<keyword evidence="4 12" id="KW-0963">Cytoplasm</keyword>
<dbReference type="InterPro" id="IPR014729">
    <property type="entry name" value="Rossmann-like_a/b/a_fold"/>
</dbReference>
<dbReference type="SMART" id="SM00840">
    <property type="entry name" value="DALR_2"/>
    <property type="match status" value="1"/>
</dbReference>
<feature type="binding site" evidence="12">
    <location>
        <position position="230"/>
    </location>
    <ligand>
        <name>Zn(2+)</name>
        <dbReference type="ChEBI" id="CHEBI:29105"/>
    </ligand>
</feature>